<dbReference type="Gene3D" id="2.60.120.10">
    <property type="entry name" value="Jelly Rolls"/>
    <property type="match status" value="1"/>
</dbReference>
<dbReference type="GO" id="GO:0005829">
    <property type="term" value="C:cytosol"/>
    <property type="evidence" value="ECO:0007669"/>
    <property type="project" value="TreeGrafter"/>
</dbReference>
<reference evidence="7 8" key="1">
    <citation type="journal article" date="2018" name="Arch. Microbiol.">
        <title>New insights into the metabolic potential of the phototrophic purple bacterium Rhodopila globiformis DSM 161(T) from its draft genome sequence and evidence for a vanadium-dependent nitrogenase.</title>
        <authorList>
            <person name="Imhoff J.F."/>
            <person name="Rahn T."/>
            <person name="Kunzel S."/>
            <person name="Neulinger S.C."/>
        </authorList>
    </citation>
    <scope>NUCLEOTIDE SEQUENCE [LARGE SCALE GENOMIC DNA]</scope>
    <source>
        <strain evidence="7 8">DSM 16996</strain>
    </source>
</reference>
<dbReference type="Pfam" id="PF00027">
    <property type="entry name" value="cNMP_binding"/>
    <property type="match status" value="1"/>
</dbReference>
<comment type="caution">
    <text evidence="7">The sequence shown here is derived from an EMBL/GenBank/DDBJ whole genome shotgun (WGS) entry which is preliminary data.</text>
</comment>
<gene>
    <name evidence="7" type="ORF">CCR94_06460</name>
</gene>
<dbReference type="InterPro" id="IPR043128">
    <property type="entry name" value="Rev_trsase/Diguanyl_cyclase"/>
</dbReference>
<keyword evidence="1" id="KW-0805">Transcription regulation</keyword>
<dbReference type="SMART" id="SM00100">
    <property type="entry name" value="cNMP"/>
    <property type="match status" value="1"/>
</dbReference>
<dbReference type="EMBL" id="NHSJ01000041">
    <property type="protein sequence ID" value="PPQ32283.1"/>
    <property type="molecule type" value="Genomic_DNA"/>
</dbReference>
<dbReference type="InterPro" id="IPR050397">
    <property type="entry name" value="Env_Response_Regulators"/>
</dbReference>
<dbReference type="SUPFAM" id="SSF55073">
    <property type="entry name" value="Nucleotide cyclase"/>
    <property type="match status" value="1"/>
</dbReference>
<dbReference type="InterPro" id="IPR012318">
    <property type="entry name" value="HTH_CRP"/>
</dbReference>
<evidence type="ECO:0000259" key="4">
    <source>
        <dbReference type="PROSITE" id="PS50042"/>
    </source>
</evidence>
<feature type="domain" description="HTH crp-type" evidence="6">
    <location>
        <begin position="153"/>
        <end position="225"/>
    </location>
</feature>
<evidence type="ECO:0000256" key="1">
    <source>
        <dbReference type="ARBA" id="ARBA00023015"/>
    </source>
</evidence>
<dbReference type="InterPro" id="IPR000160">
    <property type="entry name" value="GGDEF_dom"/>
</dbReference>
<dbReference type="AlphaFoldDB" id="A0A2S6NCD9"/>
<dbReference type="PROSITE" id="PS51063">
    <property type="entry name" value="HTH_CRP_2"/>
    <property type="match status" value="1"/>
</dbReference>
<protein>
    <recommendedName>
        <fullName evidence="9">Cyclic nucleotide-binding domain-containing protein</fullName>
    </recommendedName>
</protein>
<dbReference type="Gene3D" id="3.30.70.270">
    <property type="match status" value="1"/>
</dbReference>
<evidence type="ECO:0000256" key="3">
    <source>
        <dbReference type="ARBA" id="ARBA00023163"/>
    </source>
</evidence>
<dbReference type="PANTHER" id="PTHR24567:SF74">
    <property type="entry name" value="HTH-TYPE TRANSCRIPTIONAL REGULATOR ARCR"/>
    <property type="match status" value="1"/>
</dbReference>
<sequence length="451" mass="48955">MEAFDMVRKEMSALLRSPLFQTIGAGLCGILEESGSLQDFRRGEMVFWQGESAESLLAVLSGCIKLCRETGGHEHEVIGVLTAGQVYFEPSMFGYGRHHVIAEAVSSVRVVRLDAEILRAAILRRPELAFELMALSSAANKGLVEQVEQLKTRSVPQRIGAFLLHQAELAQTPTRYPPAFALPFSKTLIARFVGAKLESFSRSLVPLAEQGVEISSDRVTIADVERLAAFVHGPAGDKPHDRRPILTRFASMGKRQKFNDGLVRSWRKAQSAGAPISLLLIEVGQTQSGQARFGQDHAAKAPLGEADRGLLASVGDNIAREADRHGRFMVHYGDDIFALAAPQTDDGDAMRLAERLAILLEHEASRHADAPVVAAIGAATIFPTAQDHIEKIVCFADIALYRAKTLGRGKICRFHDDPSCAKARQSPSGGARIPVIESPYCATCRKDAPCG</sequence>
<evidence type="ECO:0000313" key="8">
    <source>
        <dbReference type="Proteomes" id="UP000239089"/>
    </source>
</evidence>
<dbReference type="SUPFAM" id="SSF46785">
    <property type="entry name" value="Winged helix' DNA-binding domain"/>
    <property type="match status" value="1"/>
</dbReference>
<dbReference type="SUPFAM" id="SSF51206">
    <property type="entry name" value="cAMP-binding domain-like"/>
    <property type="match status" value="1"/>
</dbReference>
<evidence type="ECO:0000313" key="7">
    <source>
        <dbReference type="EMBL" id="PPQ32283.1"/>
    </source>
</evidence>
<feature type="domain" description="Cyclic nucleotide-binding" evidence="4">
    <location>
        <begin position="19"/>
        <end position="122"/>
    </location>
</feature>
<evidence type="ECO:0008006" key="9">
    <source>
        <dbReference type="Google" id="ProtNLM"/>
    </source>
</evidence>
<dbReference type="InterPro" id="IPR036388">
    <property type="entry name" value="WH-like_DNA-bd_sf"/>
</dbReference>
<dbReference type="InterPro" id="IPR036390">
    <property type="entry name" value="WH_DNA-bd_sf"/>
</dbReference>
<dbReference type="GO" id="GO:0003700">
    <property type="term" value="F:DNA-binding transcription factor activity"/>
    <property type="evidence" value="ECO:0007669"/>
    <property type="project" value="TreeGrafter"/>
</dbReference>
<dbReference type="Pfam" id="PF13545">
    <property type="entry name" value="HTH_Crp_2"/>
    <property type="match status" value="1"/>
</dbReference>
<dbReference type="Proteomes" id="UP000239089">
    <property type="component" value="Unassembled WGS sequence"/>
</dbReference>
<evidence type="ECO:0000256" key="2">
    <source>
        <dbReference type="ARBA" id="ARBA00023125"/>
    </source>
</evidence>
<keyword evidence="3" id="KW-0804">Transcription</keyword>
<evidence type="ECO:0000259" key="5">
    <source>
        <dbReference type="PROSITE" id="PS50887"/>
    </source>
</evidence>
<dbReference type="InterPro" id="IPR014710">
    <property type="entry name" value="RmlC-like_jellyroll"/>
</dbReference>
<organism evidence="7 8">
    <name type="scientific">Rhodoblastus sphagnicola</name>
    <dbReference type="NCBI Taxonomy" id="333368"/>
    <lineage>
        <taxon>Bacteria</taxon>
        <taxon>Pseudomonadati</taxon>
        <taxon>Pseudomonadota</taxon>
        <taxon>Alphaproteobacteria</taxon>
        <taxon>Hyphomicrobiales</taxon>
        <taxon>Rhodoblastaceae</taxon>
        <taxon>Rhodoblastus</taxon>
    </lineage>
</organism>
<dbReference type="InterPro" id="IPR000595">
    <property type="entry name" value="cNMP-bd_dom"/>
</dbReference>
<dbReference type="InterPro" id="IPR029787">
    <property type="entry name" value="Nucleotide_cyclase"/>
</dbReference>
<keyword evidence="2" id="KW-0238">DNA-binding</keyword>
<dbReference type="GO" id="GO:0003677">
    <property type="term" value="F:DNA binding"/>
    <property type="evidence" value="ECO:0007669"/>
    <property type="project" value="UniProtKB-KW"/>
</dbReference>
<dbReference type="PROSITE" id="PS50042">
    <property type="entry name" value="CNMP_BINDING_3"/>
    <property type="match status" value="1"/>
</dbReference>
<proteinExistence type="predicted"/>
<evidence type="ECO:0000259" key="6">
    <source>
        <dbReference type="PROSITE" id="PS51063"/>
    </source>
</evidence>
<dbReference type="Gene3D" id="1.10.10.10">
    <property type="entry name" value="Winged helix-like DNA-binding domain superfamily/Winged helix DNA-binding domain"/>
    <property type="match status" value="1"/>
</dbReference>
<dbReference type="NCBIfam" id="TIGR00254">
    <property type="entry name" value="GGDEF"/>
    <property type="match status" value="1"/>
</dbReference>
<dbReference type="InterPro" id="IPR018490">
    <property type="entry name" value="cNMP-bd_dom_sf"/>
</dbReference>
<keyword evidence="8" id="KW-1185">Reference proteome</keyword>
<dbReference type="SMART" id="SM00267">
    <property type="entry name" value="GGDEF"/>
    <property type="match status" value="1"/>
</dbReference>
<dbReference type="PANTHER" id="PTHR24567">
    <property type="entry name" value="CRP FAMILY TRANSCRIPTIONAL REGULATORY PROTEIN"/>
    <property type="match status" value="1"/>
</dbReference>
<feature type="domain" description="GGDEF" evidence="5">
    <location>
        <begin position="274"/>
        <end position="416"/>
    </location>
</feature>
<dbReference type="CDD" id="cd00038">
    <property type="entry name" value="CAP_ED"/>
    <property type="match status" value="1"/>
</dbReference>
<name>A0A2S6NCD9_9HYPH</name>
<dbReference type="PROSITE" id="PS50887">
    <property type="entry name" value="GGDEF"/>
    <property type="match status" value="1"/>
</dbReference>
<accession>A0A2S6NCD9</accession>
<dbReference type="Pfam" id="PF00990">
    <property type="entry name" value="GGDEF"/>
    <property type="match status" value="1"/>
</dbReference>